<accession>A0A2N9GBY5</accession>
<protein>
    <submittedName>
        <fullName evidence="2">Uncharacterized protein</fullName>
    </submittedName>
</protein>
<dbReference type="EMBL" id="OIVN01001713">
    <property type="protein sequence ID" value="SPC96889.1"/>
    <property type="molecule type" value="Genomic_DNA"/>
</dbReference>
<sequence length="94" mass="9829">MGRSGLVLTGLGLAVEGATAWVSRWRGRRHGSRGGRGLRRGVGLAVEGATAWVLRWRGRRRGSRGGGIDGMGLAVELDGGADGGCIDFDLINNK</sequence>
<evidence type="ECO:0000256" key="1">
    <source>
        <dbReference type="SAM" id="SignalP"/>
    </source>
</evidence>
<evidence type="ECO:0000313" key="2">
    <source>
        <dbReference type="EMBL" id="SPC96889.1"/>
    </source>
</evidence>
<dbReference type="AlphaFoldDB" id="A0A2N9GBY5"/>
<proteinExistence type="predicted"/>
<keyword evidence="1" id="KW-0732">Signal</keyword>
<feature type="signal peptide" evidence="1">
    <location>
        <begin position="1"/>
        <end position="20"/>
    </location>
</feature>
<reference evidence="2" key="1">
    <citation type="submission" date="2018-02" db="EMBL/GenBank/DDBJ databases">
        <authorList>
            <person name="Cohen D.B."/>
            <person name="Kent A.D."/>
        </authorList>
    </citation>
    <scope>NUCLEOTIDE SEQUENCE</scope>
</reference>
<organism evidence="2">
    <name type="scientific">Fagus sylvatica</name>
    <name type="common">Beechnut</name>
    <dbReference type="NCBI Taxonomy" id="28930"/>
    <lineage>
        <taxon>Eukaryota</taxon>
        <taxon>Viridiplantae</taxon>
        <taxon>Streptophyta</taxon>
        <taxon>Embryophyta</taxon>
        <taxon>Tracheophyta</taxon>
        <taxon>Spermatophyta</taxon>
        <taxon>Magnoliopsida</taxon>
        <taxon>eudicotyledons</taxon>
        <taxon>Gunneridae</taxon>
        <taxon>Pentapetalae</taxon>
        <taxon>rosids</taxon>
        <taxon>fabids</taxon>
        <taxon>Fagales</taxon>
        <taxon>Fagaceae</taxon>
        <taxon>Fagus</taxon>
    </lineage>
</organism>
<feature type="chain" id="PRO_5014880035" evidence="1">
    <location>
        <begin position="21"/>
        <end position="94"/>
    </location>
</feature>
<gene>
    <name evidence="2" type="ORF">FSB_LOCUS24771</name>
</gene>
<name>A0A2N9GBY5_FAGSY</name>